<proteinExistence type="predicted"/>
<protein>
    <submittedName>
        <fullName evidence="3">Candidate secreted effector</fullName>
    </submittedName>
</protein>
<keyword evidence="2" id="KW-1185">Reference proteome</keyword>
<feature type="region of interest" description="Disordered" evidence="1">
    <location>
        <begin position="66"/>
        <end position="85"/>
    </location>
</feature>
<organism evidence="2 3">
    <name type="scientific">Meloidogyne incognita</name>
    <name type="common">Southern root-knot nematode worm</name>
    <name type="synonym">Oxyuris incognita</name>
    <dbReference type="NCBI Taxonomy" id="6306"/>
    <lineage>
        <taxon>Eukaryota</taxon>
        <taxon>Metazoa</taxon>
        <taxon>Ecdysozoa</taxon>
        <taxon>Nematoda</taxon>
        <taxon>Chromadorea</taxon>
        <taxon>Rhabditida</taxon>
        <taxon>Tylenchina</taxon>
        <taxon>Tylenchomorpha</taxon>
        <taxon>Tylenchoidea</taxon>
        <taxon>Meloidogynidae</taxon>
        <taxon>Meloidogyninae</taxon>
        <taxon>Meloidogyne</taxon>
        <taxon>Meloidogyne incognita group</taxon>
    </lineage>
</organism>
<accession>A0A914KPE1</accession>
<feature type="compositionally biased region" description="Low complexity" evidence="1">
    <location>
        <begin position="66"/>
        <end position="77"/>
    </location>
</feature>
<evidence type="ECO:0000313" key="3">
    <source>
        <dbReference type="WBParaSite" id="Minc3s00066g03334"/>
    </source>
</evidence>
<evidence type="ECO:0000256" key="1">
    <source>
        <dbReference type="SAM" id="MobiDB-lite"/>
    </source>
</evidence>
<dbReference type="Proteomes" id="UP000887563">
    <property type="component" value="Unplaced"/>
</dbReference>
<name>A0A914KPE1_MELIC</name>
<sequence length="85" mass="9839">MLAIKKRKTIWFHKHDISQYKRLFDDAQIERALRLSTGARSVNCNRCPTGFLCYKGEYCYPLPTTTKKPTTTTTVKTTPKKSKQP</sequence>
<reference evidence="3" key="1">
    <citation type="submission" date="2022-11" db="UniProtKB">
        <authorList>
            <consortium name="WormBaseParasite"/>
        </authorList>
    </citation>
    <scope>IDENTIFICATION</scope>
</reference>
<dbReference type="AlphaFoldDB" id="A0A914KPE1"/>
<dbReference type="WBParaSite" id="Minc3s00066g03334">
    <property type="protein sequence ID" value="Minc3s00066g03334"/>
    <property type="gene ID" value="Minc3s00066g03334"/>
</dbReference>
<evidence type="ECO:0000313" key="2">
    <source>
        <dbReference type="Proteomes" id="UP000887563"/>
    </source>
</evidence>